<dbReference type="AlphaFoldDB" id="A0AAE1B883"/>
<name>A0AAE1B883_9GAST</name>
<proteinExistence type="predicted"/>
<dbReference type="Proteomes" id="UP001283361">
    <property type="component" value="Unassembled WGS sequence"/>
</dbReference>
<gene>
    <name evidence="1" type="ORF">RRG08_051754</name>
</gene>
<sequence>MLATYVLGGKKGFDDDETWARDIGEGMENADSPNPLLPTTISSARQASPTRLPVAVWDCLLRARHRCLVIVRL</sequence>
<keyword evidence="2" id="KW-1185">Reference proteome</keyword>
<comment type="caution">
    <text evidence="1">The sequence shown here is derived from an EMBL/GenBank/DDBJ whole genome shotgun (WGS) entry which is preliminary data.</text>
</comment>
<evidence type="ECO:0000313" key="1">
    <source>
        <dbReference type="EMBL" id="KAK3800472.1"/>
    </source>
</evidence>
<organism evidence="1 2">
    <name type="scientific">Elysia crispata</name>
    <name type="common">lettuce slug</name>
    <dbReference type="NCBI Taxonomy" id="231223"/>
    <lineage>
        <taxon>Eukaryota</taxon>
        <taxon>Metazoa</taxon>
        <taxon>Spiralia</taxon>
        <taxon>Lophotrochozoa</taxon>
        <taxon>Mollusca</taxon>
        <taxon>Gastropoda</taxon>
        <taxon>Heterobranchia</taxon>
        <taxon>Euthyneura</taxon>
        <taxon>Panpulmonata</taxon>
        <taxon>Sacoglossa</taxon>
        <taxon>Placobranchoidea</taxon>
        <taxon>Plakobranchidae</taxon>
        <taxon>Elysia</taxon>
    </lineage>
</organism>
<protein>
    <submittedName>
        <fullName evidence="1">Uncharacterized protein</fullName>
    </submittedName>
</protein>
<dbReference type="EMBL" id="JAWDGP010000454">
    <property type="protein sequence ID" value="KAK3800472.1"/>
    <property type="molecule type" value="Genomic_DNA"/>
</dbReference>
<reference evidence="1" key="1">
    <citation type="journal article" date="2023" name="G3 (Bethesda)">
        <title>A reference genome for the long-term kleptoplast-retaining sea slug Elysia crispata morphotype clarki.</title>
        <authorList>
            <person name="Eastman K.E."/>
            <person name="Pendleton A.L."/>
            <person name="Shaikh M.A."/>
            <person name="Suttiyut T."/>
            <person name="Ogas R."/>
            <person name="Tomko P."/>
            <person name="Gavelis G."/>
            <person name="Widhalm J.R."/>
            <person name="Wisecaver J.H."/>
        </authorList>
    </citation>
    <scope>NUCLEOTIDE SEQUENCE</scope>
    <source>
        <strain evidence="1">ECLA1</strain>
    </source>
</reference>
<evidence type="ECO:0000313" key="2">
    <source>
        <dbReference type="Proteomes" id="UP001283361"/>
    </source>
</evidence>
<accession>A0AAE1B883</accession>